<organism evidence="5 6">
    <name type="scientific">Dictyobacter arantiisoli</name>
    <dbReference type="NCBI Taxonomy" id="2014874"/>
    <lineage>
        <taxon>Bacteria</taxon>
        <taxon>Bacillati</taxon>
        <taxon>Chloroflexota</taxon>
        <taxon>Ktedonobacteria</taxon>
        <taxon>Ktedonobacterales</taxon>
        <taxon>Dictyobacteraceae</taxon>
        <taxon>Dictyobacter</taxon>
    </lineage>
</organism>
<keyword evidence="6" id="KW-1185">Reference proteome</keyword>
<dbReference type="PANTHER" id="PTHR43046">
    <property type="entry name" value="GDP-MANNOSE MANNOSYL HYDROLASE"/>
    <property type="match status" value="1"/>
</dbReference>
<dbReference type="PROSITE" id="PS00893">
    <property type="entry name" value="NUDIX_BOX"/>
    <property type="match status" value="1"/>
</dbReference>
<comment type="cofactor">
    <cofactor evidence="1">
        <name>Mg(2+)</name>
        <dbReference type="ChEBI" id="CHEBI:18420"/>
    </cofactor>
</comment>
<evidence type="ECO:0000259" key="4">
    <source>
        <dbReference type="PROSITE" id="PS51462"/>
    </source>
</evidence>
<sequence length="154" mass="17177">MKILQGERIGAQGVLSVSSSAVIYDPSGQKVLLTRRSDNGRWCLPGGQMEVGESIEECCVREIKEETGLDIVITRLVGIYSSPHMLLVYADGNRYQIVNLCFEATALNQTLSLSDETTEVGYFSRSEMANLDIMPHHLQRMLDAFAQQILPRLQ</sequence>
<evidence type="ECO:0000313" key="5">
    <source>
        <dbReference type="EMBL" id="GCF08202.1"/>
    </source>
</evidence>
<dbReference type="PROSITE" id="PS51462">
    <property type="entry name" value="NUDIX"/>
    <property type="match status" value="1"/>
</dbReference>
<keyword evidence="2 3" id="KW-0378">Hydrolase</keyword>
<dbReference type="PRINTS" id="PR00502">
    <property type="entry name" value="NUDIXFAMILY"/>
</dbReference>
<evidence type="ECO:0000256" key="3">
    <source>
        <dbReference type="RuleBase" id="RU003476"/>
    </source>
</evidence>
<dbReference type="AlphaFoldDB" id="A0A5A5T9V6"/>
<dbReference type="InterPro" id="IPR015797">
    <property type="entry name" value="NUDIX_hydrolase-like_dom_sf"/>
</dbReference>
<dbReference type="Pfam" id="PF00293">
    <property type="entry name" value="NUDIX"/>
    <property type="match status" value="1"/>
</dbReference>
<comment type="caution">
    <text evidence="5">The sequence shown here is derived from an EMBL/GenBank/DDBJ whole genome shotgun (WGS) entry which is preliminary data.</text>
</comment>
<dbReference type="InterPro" id="IPR020084">
    <property type="entry name" value="NUDIX_hydrolase_CS"/>
</dbReference>
<dbReference type="EMBL" id="BIXY01000020">
    <property type="protein sequence ID" value="GCF08202.1"/>
    <property type="molecule type" value="Genomic_DNA"/>
</dbReference>
<evidence type="ECO:0000313" key="6">
    <source>
        <dbReference type="Proteomes" id="UP000322530"/>
    </source>
</evidence>
<dbReference type="InterPro" id="IPR020476">
    <property type="entry name" value="Nudix_hydrolase"/>
</dbReference>
<gene>
    <name evidence="5" type="ORF">KDI_17660</name>
</gene>
<evidence type="ECO:0000256" key="2">
    <source>
        <dbReference type="ARBA" id="ARBA00022801"/>
    </source>
</evidence>
<name>A0A5A5T9V6_9CHLR</name>
<evidence type="ECO:0000256" key="1">
    <source>
        <dbReference type="ARBA" id="ARBA00001946"/>
    </source>
</evidence>
<dbReference type="InterPro" id="IPR000086">
    <property type="entry name" value="NUDIX_hydrolase_dom"/>
</dbReference>
<dbReference type="PANTHER" id="PTHR43046:SF2">
    <property type="entry name" value="8-OXO-DGTP DIPHOSPHATASE-RELATED"/>
    <property type="match status" value="1"/>
</dbReference>
<comment type="similarity">
    <text evidence="3">Belongs to the Nudix hydrolase family.</text>
</comment>
<dbReference type="RefSeq" id="WP_235932527.1">
    <property type="nucleotide sequence ID" value="NZ_BIXY01000020.1"/>
</dbReference>
<dbReference type="Gene3D" id="3.90.79.10">
    <property type="entry name" value="Nucleoside Triphosphate Pyrophosphohydrolase"/>
    <property type="match status" value="1"/>
</dbReference>
<accession>A0A5A5T9V6</accession>
<dbReference type="GO" id="GO:0016787">
    <property type="term" value="F:hydrolase activity"/>
    <property type="evidence" value="ECO:0007669"/>
    <property type="project" value="UniProtKB-KW"/>
</dbReference>
<reference evidence="5 6" key="1">
    <citation type="submission" date="2019-01" db="EMBL/GenBank/DDBJ databases">
        <title>Draft genome sequence of Dictyobacter sp. Uno17.</title>
        <authorList>
            <person name="Wang C.M."/>
            <person name="Zheng Y."/>
            <person name="Sakai Y."/>
            <person name="Abe K."/>
            <person name="Yokota A."/>
            <person name="Yabe S."/>
        </authorList>
    </citation>
    <scope>NUCLEOTIDE SEQUENCE [LARGE SCALE GENOMIC DNA]</scope>
    <source>
        <strain evidence="5 6">Uno17</strain>
    </source>
</reference>
<protein>
    <submittedName>
        <fullName evidence="5">Putative MutT/NUDIX-like protein</fullName>
    </submittedName>
</protein>
<dbReference type="Proteomes" id="UP000322530">
    <property type="component" value="Unassembled WGS sequence"/>
</dbReference>
<feature type="domain" description="Nudix hydrolase" evidence="4">
    <location>
        <begin position="14"/>
        <end position="146"/>
    </location>
</feature>
<dbReference type="SUPFAM" id="SSF55811">
    <property type="entry name" value="Nudix"/>
    <property type="match status" value="1"/>
</dbReference>
<proteinExistence type="inferred from homology"/>